<evidence type="ECO:0000313" key="1">
    <source>
        <dbReference type="EMBL" id="GEL17711.1"/>
    </source>
</evidence>
<dbReference type="OrthoDB" id="6024794at2"/>
<dbReference type="PANTHER" id="PTHR39332">
    <property type="entry name" value="BLL4707 PROTEIN"/>
    <property type="match status" value="1"/>
</dbReference>
<reference evidence="1 2" key="1">
    <citation type="submission" date="2019-07" db="EMBL/GenBank/DDBJ databases">
        <title>Whole genome shotgun sequence of Pseudonocardia asaccharolytica NBRC 16224.</title>
        <authorList>
            <person name="Hosoyama A."/>
            <person name="Uohara A."/>
            <person name="Ohji S."/>
            <person name="Ichikawa N."/>
        </authorList>
    </citation>
    <scope>NUCLEOTIDE SEQUENCE [LARGE SCALE GENOMIC DNA]</scope>
    <source>
        <strain evidence="1 2">NBRC 16224</strain>
    </source>
</reference>
<dbReference type="Gene3D" id="3.30.530.20">
    <property type="match status" value="1"/>
</dbReference>
<gene>
    <name evidence="1" type="ORF">PA7_15480</name>
</gene>
<accession>A0A511CYU1</accession>
<keyword evidence="2" id="KW-1185">Reference proteome</keyword>
<dbReference type="SUPFAM" id="SSF55961">
    <property type="entry name" value="Bet v1-like"/>
    <property type="match status" value="1"/>
</dbReference>
<dbReference type="InterPro" id="IPR023393">
    <property type="entry name" value="START-like_dom_sf"/>
</dbReference>
<dbReference type="Pfam" id="PF10604">
    <property type="entry name" value="Polyketide_cyc2"/>
    <property type="match status" value="1"/>
</dbReference>
<dbReference type="AlphaFoldDB" id="A0A511CYU1"/>
<dbReference type="RefSeq" id="WP_028930693.1">
    <property type="nucleotide sequence ID" value="NZ_AUII01000013.1"/>
</dbReference>
<dbReference type="CDD" id="cd07821">
    <property type="entry name" value="PYR_PYL_RCAR_like"/>
    <property type="match status" value="1"/>
</dbReference>
<dbReference type="STRING" id="1123024.GCA_000423625_03044"/>
<protein>
    <submittedName>
        <fullName evidence="1">Polyketide cyclase</fullName>
    </submittedName>
</protein>
<dbReference type="EMBL" id="BJVI01000011">
    <property type="protein sequence ID" value="GEL17711.1"/>
    <property type="molecule type" value="Genomic_DNA"/>
</dbReference>
<organism evidence="1 2">
    <name type="scientific">Pseudonocardia asaccharolytica DSM 44247 = NBRC 16224</name>
    <dbReference type="NCBI Taxonomy" id="1123024"/>
    <lineage>
        <taxon>Bacteria</taxon>
        <taxon>Bacillati</taxon>
        <taxon>Actinomycetota</taxon>
        <taxon>Actinomycetes</taxon>
        <taxon>Pseudonocardiales</taxon>
        <taxon>Pseudonocardiaceae</taxon>
        <taxon>Pseudonocardia</taxon>
    </lineage>
</organism>
<proteinExistence type="predicted"/>
<dbReference type="InterPro" id="IPR019587">
    <property type="entry name" value="Polyketide_cyclase/dehydratase"/>
</dbReference>
<sequence length="144" mass="15708">MPRPYASAVIPASADQVWQLVRDFDGLPGWHPAIATSELTAGSAAEVGAIRKLTLGDGAVVVERLLILDDADRRYTYEFVDNPFQVRRYVSTIRVAPVTDTGQAFVEWWSEYDADGAAEAQLTELFAGNVYAAGLAALQKRFAT</sequence>
<dbReference type="Proteomes" id="UP000321328">
    <property type="component" value="Unassembled WGS sequence"/>
</dbReference>
<comment type="caution">
    <text evidence="1">The sequence shown here is derived from an EMBL/GenBank/DDBJ whole genome shotgun (WGS) entry which is preliminary data.</text>
</comment>
<name>A0A511CYU1_9PSEU</name>
<evidence type="ECO:0000313" key="2">
    <source>
        <dbReference type="Proteomes" id="UP000321328"/>
    </source>
</evidence>
<dbReference type="PANTHER" id="PTHR39332:SF7">
    <property type="entry name" value="SRPBCC FAMILY PROTEIN"/>
    <property type="match status" value="1"/>
</dbReference>